<evidence type="ECO:0000313" key="7">
    <source>
        <dbReference type="Proteomes" id="UP000824219"/>
    </source>
</evidence>
<accession>A0A9D3SDJ9</accession>
<dbReference type="GO" id="GO:0016460">
    <property type="term" value="C:myosin II complex"/>
    <property type="evidence" value="ECO:0007669"/>
    <property type="project" value="TreeGrafter"/>
</dbReference>
<dbReference type="InterPro" id="IPR002048">
    <property type="entry name" value="EF_hand_dom"/>
</dbReference>
<feature type="region of interest" description="Disordered" evidence="4">
    <location>
        <begin position="1"/>
        <end position="49"/>
    </location>
</feature>
<comment type="caution">
    <text evidence="6">The sequence shown here is derived from an EMBL/GenBank/DDBJ whole genome shotgun (WGS) entry which is preliminary data.</text>
</comment>
<proteinExistence type="predicted"/>
<keyword evidence="1" id="KW-0518">Myosin</keyword>
<evidence type="ECO:0000259" key="5">
    <source>
        <dbReference type="PROSITE" id="PS50222"/>
    </source>
</evidence>
<evidence type="ECO:0000313" key="6">
    <source>
        <dbReference type="EMBL" id="KAG7314899.1"/>
    </source>
</evidence>
<dbReference type="FunFam" id="1.10.238.10:FF:000019">
    <property type="entry name" value="Myosin light chain 1 skeletal"/>
    <property type="match status" value="1"/>
</dbReference>
<evidence type="ECO:0000256" key="3">
    <source>
        <dbReference type="ARBA" id="ARBA00023179"/>
    </source>
</evidence>
<dbReference type="PROSITE" id="PS50222">
    <property type="entry name" value="EF_HAND_2"/>
    <property type="match status" value="1"/>
</dbReference>
<dbReference type="GO" id="GO:0005509">
    <property type="term" value="F:calcium ion binding"/>
    <property type="evidence" value="ECO:0007669"/>
    <property type="project" value="InterPro"/>
</dbReference>
<reference evidence="6 7" key="1">
    <citation type="submission" date="2021-06" db="EMBL/GenBank/DDBJ databases">
        <title>Chromosome-level genome assembly of the red-tail catfish (Hemibagrus wyckioides).</title>
        <authorList>
            <person name="Shao F."/>
        </authorList>
    </citation>
    <scope>NUCLEOTIDE SEQUENCE [LARGE SCALE GENOMIC DNA]</scope>
    <source>
        <strain evidence="6">EC202008001</strain>
        <tissue evidence="6">Blood</tissue>
    </source>
</reference>
<dbReference type="FunFam" id="1.10.238.10:FF:000056">
    <property type="entry name" value="Myosin light chain 1 skeletal"/>
    <property type="match status" value="1"/>
</dbReference>
<evidence type="ECO:0000256" key="4">
    <source>
        <dbReference type="SAM" id="MobiDB-lite"/>
    </source>
</evidence>
<keyword evidence="7" id="KW-1185">Reference proteome</keyword>
<dbReference type="InterPro" id="IPR050230">
    <property type="entry name" value="CALM/Myosin/TropC-like"/>
</dbReference>
<feature type="domain" description="EF-hand" evidence="5">
    <location>
        <begin position="139"/>
        <end position="174"/>
    </location>
</feature>
<gene>
    <name evidence="6" type="ORF">KOW79_022202</name>
</gene>
<dbReference type="Proteomes" id="UP000824219">
    <property type="component" value="Linkage Group LG28"/>
</dbReference>
<feature type="compositionally biased region" description="Pro residues" evidence="4">
    <location>
        <begin position="30"/>
        <end position="40"/>
    </location>
</feature>
<keyword evidence="3" id="KW-0514">Muscle protein</keyword>
<keyword evidence="2" id="KW-0505">Motor protein</keyword>
<name>A0A9D3SDJ9_9TELE</name>
<organism evidence="6 7">
    <name type="scientific">Hemibagrus wyckioides</name>
    <dbReference type="NCBI Taxonomy" id="337641"/>
    <lineage>
        <taxon>Eukaryota</taxon>
        <taxon>Metazoa</taxon>
        <taxon>Chordata</taxon>
        <taxon>Craniata</taxon>
        <taxon>Vertebrata</taxon>
        <taxon>Euteleostomi</taxon>
        <taxon>Actinopterygii</taxon>
        <taxon>Neopterygii</taxon>
        <taxon>Teleostei</taxon>
        <taxon>Ostariophysi</taxon>
        <taxon>Siluriformes</taxon>
        <taxon>Bagridae</taxon>
        <taxon>Hemibagrus</taxon>
    </lineage>
</organism>
<dbReference type="EMBL" id="JAHKSW010000028">
    <property type="protein sequence ID" value="KAG7314899.1"/>
    <property type="molecule type" value="Genomic_DNA"/>
</dbReference>
<dbReference type="AlphaFoldDB" id="A0A9D3SDJ9"/>
<protein>
    <recommendedName>
        <fullName evidence="5">EF-hand domain-containing protein</fullName>
    </recommendedName>
</protein>
<dbReference type="InterPro" id="IPR011992">
    <property type="entry name" value="EF-hand-dom_pair"/>
</dbReference>
<dbReference type="PANTHER" id="PTHR23048:SF30">
    <property type="entry name" value="CARDIAC MYOSIN LIGHT CHAIN-1"/>
    <property type="match status" value="1"/>
</dbReference>
<dbReference type="Gene3D" id="1.10.238.10">
    <property type="entry name" value="EF-hand"/>
    <property type="match status" value="2"/>
</dbReference>
<feature type="compositionally biased region" description="Basic and acidic residues" evidence="4">
    <location>
        <begin position="1"/>
        <end position="27"/>
    </location>
</feature>
<dbReference type="SUPFAM" id="SSF47473">
    <property type="entry name" value="EF-hand"/>
    <property type="match status" value="1"/>
</dbReference>
<evidence type="ECO:0000256" key="1">
    <source>
        <dbReference type="ARBA" id="ARBA00023123"/>
    </source>
</evidence>
<dbReference type="CDD" id="cd00051">
    <property type="entry name" value="EFh"/>
    <property type="match status" value="1"/>
</dbReference>
<evidence type="ECO:0000256" key="2">
    <source>
        <dbReference type="ARBA" id="ARBA00023175"/>
    </source>
</evidence>
<dbReference type="OrthoDB" id="5959761at2759"/>
<sequence length="487" mass="54156">MAPKKVEAKKPEPKKPELKKPEPKKEAAAAPPPPAAPVEPEPPKEPAFDPKSVMLEFTADQIEEFREAFQLFDRTPKNEMKITYAQCGDVMRALGQNPTNADVLKVLGKPRPEEMNSKMLDFETFLPMLQHISKSKNKGNFEDFVEGLRVFDKEGNGTIMGAELRHVLATLGERMTEDEVDRLMAGQEDANGCINYTSFVKHILSESDTCEMGNGNEARRRGGDLRETGIISETTTALKSQRCAQGQPLPLRATNAPKNHHCPQEPPLSPRATIVPKNHHCSQEPAPCPRTTIALKSHHCPQEPLLPPRATTVPKNHHCSQEPAPCPRTTIALKSHQCPQEPPLPPRATTVPKSHHCPQETPLFLRATASPKSHHCPQEPPLPFRAITAPKNHHCPQDPPFPSRATTALKSHHFPQEASSNYGHSASVMSVTSDVCNNLQASQHLQGEKNKSFHIWNIHAGLRDERRETRRSLVPELWLQGLQTGVW</sequence>
<dbReference type="PANTHER" id="PTHR23048">
    <property type="entry name" value="MYOSIN LIGHT CHAIN 1, 3"/>
    <property type="match status" value="1"/>
</dbReference>